<feature type="transmembrane region" description="Helical" evidence="18">
    <location>
        <begin position="379"/>
        <end position="399"/>
    </location>
</feature>
<evidence type="ECO:0000256" key="5">
    <source>
        <dbReference type="ARBA" id="ARBA00022448"/>
    </source>
</evidence>
<evidence type="ECO:0000256" key="6">
    <source>
        <dbReference type="ARBA" id="ARBA00022692"/>
    </source>
</evidence>
<keyword evidence="12 15" id="KW-0539">Nucleus</keyword>
<keyword evidence="9 18" id="KW-0472">Membrane</keyword>
<feature type="region of interest" description="Disordered" evidence="17">
    <location>
        <begin position="1657"/>
        <end position="1686"/>
    </location>
</feature>
<reference evidence="20" key="1">
    <citation type="submission" date="2023-01" db="EMBL/GenBank/DDBJ databases">
        <title>The growth and conidiation of Purpureocillium lavendulum are regulated by nitrogen source and histone H3K14 acetylation.</title>
        <authorList>
            <person name="Tang P."/>
            <person name="Han J."/>
            <person name="Zhang C."/>
            <person name="Tang P."/>
            <person name="Qi F."/>
            <person name="Zhang K."/>
            <person name="Liang L."/>
        </authorList>
    </citation>
    <scope>NUCLEOTIDE SEQUENCE</scope>
    <source>
        <strain evidence="20">YMF1.00683</strain>
    </source>
</reference>
<dbReference type="PANTHER" id="PTHR13224:SF6">
    <property type="entry name" value="MEDIATOR OF RNA POLYMERASE II TRANSCRIPTION SUBUNIT 16"/>
    <property type="match status" value="1"/>
</dbReference>
<dbReference type="PANTHER" id="PTHR13224">
    <property type="entry name" value="THYROID HORMONE RECEPTOR-ASSOCIATED PROTEIN-RELATED"/>
    <property type="match status" value="1"/>
</dbReference>
<evidence type="ECO:0000256" key="7">
    <source>
        <dbReference type="ARBA" id="ARBA00022989"/>
    </source>
</evidence>
<keyword evidence="11 15" id="KW-0804">Transcription</keyword>
<dbReference type="Pfam" id="PF11635">
    <property type="entry name" value="Med16_N"/>
    <property type="match status" value="1"/>
</dbReference>
<evidence type="ECO:0000313" key="21">
    <source>
        <dbReference type="Proteomes" id="UP001163105"/>
    </source>
</evidence>
<dbReference type="GO" id="GO:0016020">
    <property type="term" value="C:membrane"/>
    <property type="evidence" value="ECO:0007669"/>
    <property type="project" value="UniProtKB-SubCell"/>
</dbReference>
<evidence type="ECO:0000256" key="14">
    <source>
        <dbReference type="ARBA" id="ARBA00037968"/>
    </source>
</evidence>
<evidence type="ECO:0000259" key="19">
    <source>
        <dbReference type="PROSITE" id="PS50850"/>
    </source>
</evidence>
<dbReference type="InterPro" id="IPR020846">
    <property type="entry name" value="MFS_dom"/>
</dbReference>
<feature type="transmembrane region" description="Helical" evidence="18">
    <location>
        <begin position="152"/>
        <end position="172"/>
    </location>
</feature>
<dbReference type="EMBL" id="JAQHRD010000001">
    <property type="protein sequence ID" value="KAJ6445928.1"/>
    <property type="molecule type" value="Genomic_DNA"/>
</dbReference>
<dbReference type="InterPro" id="IPR011701">
    <property type="entry name" value="MFS"/>
</dbReference>
<feature type="transmembrane region" description="Helical" evidence="18">
    <location>
        <begin position="320"/>
        <end position="341"/>
    </location>
</feature>
<dbReference type="CDD" id="cd17327">
    <property type="entry name" value="MFS_FEN2_like"/>
    <property type="match status" value="1"/>
</dbReference>
<feature type="coiled-coil region" evidence="16">
    <location>
        <begin position="2123"/>
        <end position="2192"/>
    </location>
</feature>
<dbReference type="Pfam" id="PF07690">
    <property type="entry name" value="MFS_1"/>
    <property type="match status" value="1"/>
</dbReference>
<comment type="subunit">
    <text evidence="15">Component of the Mediator complex.</text>
</comment>
<evidence type="ECO:0000256" key="4">
    <source>
        <dbReference type="ARBA" id="ARBA00019614"/>
    </source>
</evidence>
<keyword evidence="6 18" id="KW-0812">Transmembrane</keyword>
<feature type="transmembrane region" description="Helical" evidence="18">
    <location>
        <begin position="184"/>
        <end position="204"/>
    </location>
</feature>
<comment type="similarity">
    <text evidence="14">Belongs to the major facilitator superfamily. Allantoate permease family.</text>
</comment>
<feature type="region of interest" description="Disordered" evidence="17">
    <location>
        <begin position="1831"/>
        <end position="1900"/>
    </location>
</feature>
<evidence type="ECO:0000256" key="1">
    <source>
        <dbReference type="ARBA" id="ARBA00004123"/>
    </source>
</evidence>
<feature type="compositionally biased region" description="Polar residues" evidence="17">
    <location>
        <begin position="1657"/>
        <end position="1682"/>
    </location>
</feature>
<dbReference type="InterPro" id="IPR048338">
    <property type="entry name" value="Mediator_Med16"/>
</dbReference>
<keyword evidence="7 18" id="KW-1133">Transmembrane helix</keyword>
<dbReference type="InterPro" id="IPR036259">
    <property type="entry name" value="MFS_trans_sf"/>
</dbReference>
<feature type="transmembrane region" description="Helical" evidence="18">
    <location>
        <begin position="282"/>
        <end position="308"/>
    </location>
</feature>
<comment type="caution">
    <text evidence="20">The sequence shown here is derived from an EMBL/GenBank/DDBJ whole genome shotgun (WGS) entry which is preliminary data.</text>
</comment>
<comment type="subcellular location">
    <subcellularLocation>
        <location evidence="2">Membrane</location>
        <topology evidence="2">Multi-pass membrane protein</topology>
    </subcellularLocation>
    <subcellularLocation>
        <location evidence="1 15">Nucleus</location>
    </subcellularLocation>
</comment>
<evidence type="ECO:0000256" key="8">
    <source>
        <dbReference type="ARBA" id="ARBA00023015"/>
    </source>
</evidence>
<dbReference type="PROSITE" id="PS50850">
    <property type="entry name" value="MFS"/>
    <property type="match status" value="1"/>
</dbReference>
<feature type="compositionally biased region" description="Pro residues" evidence="17">
    <location>
        <begin position="1482"/>
        <end position="1496"/>
    </location>
</feature>
<dbReference type="GO" id="GO:0045893">
    <property type="term" value="P:positive regulation of DNA-templated transcription"/>
    <property type="evidence" value="ECO:0007669"/>
    <property type="project" value="TreeGrafter"/>
</dbReference>
<protein>
    <recommendedName>
        <fullName evidence="4 15">Mediator of RNA polymerase II transcription subunit 16</fullName>
    </recommendedName>
    <alternativeName>
        <fullName evidence="13 15">Mediator complex subunit 16</fullName>
    </alternativeName>
</protein>
<evidence type="ECO:0000256" key="9">
    <source>
        <dbReference type="ARBA" id="ARBA00023136"/>
    </source>
</evidence>
<evidence type="ECO:0000256" key="10">
    <source>
        <dbReference type="ARBA" id="ARBA00023159"/>
    </source>
</evidence>
<evidence type="ECO:0000256" key="17">
    <source>
        <dbReference type="SAM" id="MobiDB-lite"/>
    </source>
</evidence>
<proteinExistence type="inferred from homology"/>
<feature type="transmembrane region" description="Helical" evidence="18">
    <location>
        <begin position="442"/>
        <end position="463"/>
    </location>
</feature>
<feature type="compositionally biased region" description="Low complexity" evidence="17">
    <location>
        <begin position="1517"/>
        <end position="1532"/>
    </location>
</feature>
<evidence type="ECO:0000256" key="18">
    <source>
        <dbReference type="SAM" id="Phobius"/>
    </source>
</evidence>
<evidence type="ECO:0000313" key="20">
    <source>
        <dbReference type="EMBL" id="KAJ6445928.1"/>
    </source>
</evidence>
<evidence type="ECO:0000256" key="16">
    <source>
        <dbReference type="SAM" id="Coils"/>
    </source>
</evidence>
<feature type="transmembrane region" description="Helical" evidence="18">
    <location>
        <begin position="93"/>
        <end position="112"/>
    </location>
</feature>
<evidence type="ECO:0000256" key="12">
    <source>
        <dbReference type="ARBA" id="ARBA00023242"/>
    </source>
</evidence>
<keyword evidence="5" id="KW-0813">Transport</keyword>
<keyword evidence="8 15" id="KW-0805">Transcription regulation</keyword>
<dbReference type="InterPro" id="IPR021665">
    <property type="entry name" value="Mediator_Med16_N"/>
</dbReference>
<feature type="compositionally biased region" description="Polar residues" evidence="17">
    <location>
        <begin position="1557"/>
        <end position="1581"/>
    </location>
</feature>
<feature type="transmembrane region" description="Helical" evidence="18">
    <location>
        <begin position="118"/>
        <end position="140"/>
    </location>
</feature>
<feature type="region of interest" description="Disordered" evidence="17">
    <location>
        <begin position="1"/>
        <end position="36"/>
    </location>
</feature>
<feature type="transmembrane region" description="Helical" evidence="18">
    <location>
        <begin position="2334"/>
        <end position="2356"/>
    </location>
</feature>
<evidence type="ECO:0000256" key="15">
    <source>
        <dbReference type="RuleBase" id="RU364149"/>
    </source>
</evidence>
<sequence length="2485" mass="276215">MTLHPDGSSDSEPKPSGEPQPAAKVEAEMPPGVSTPIEIDEQTNKRLLRKIDWRLMPVLCFTYALQYYDKAILSQAAIFGLRKDLGLQDGLKYSWVSLIFYFGNLVGTYPVAFLAQKFPPRIVCTTICIIWSVIVLCTTACTSYSGILANRFFLGVVEAGVSPIFMLVVGMWYTHSEQVFRSSIWYSCSGGSLLISPVINYGLGHITGDSLHPWKYMYLVAGSVTLIWGVALWWIFPDSPQVAKGFTDEERKLLLERVRANNAGAENKHFKLYQLTEAVSDYQLWLIMVLSLVSCTGSAVLTVFGSIVFNGMGFDIYTSLLLNLPIGAFAFIAILGSGYLGRRFPNARLNIIAGACAPVILGCALLWQLPNSKRGGRIFGLYMISFFSSSWVQCIGMGTSNVAGHTKKATYAAGTFIGYSLGNCVGALMFDAKYAPRYDNSFTGVMICFVICVAVAMVLRFLLARENARRDREYGAPDIIHGLEDMTDKENKSFRQQDALMTADKMPLMLDDPMNVELNAVDDLFGDEVALSLPVRGQGRQLHRRLDELRSRGCCQTVAWSRTGTIATLTPDGQALQLRLLRCDPTNGSWGLSEPTTCHLVKGSPTVPLVHLEWGATSSPDLAVVDAVGRVAIVSFPIALNHPFITRKWDADTVDDGHAIVGSHWLAVAPSNQQKPYNVMYGPANKKGHSYHYESSFVHAGGPSHPHSSKSALLCVTVGGMLKMYWSQNNNRTEETIMELESVNSSDELVTHAALASDKKFLFVVLATSSLRLKLLKLEIQWGGPGSSSDKPMPSTARLNPALVETHLASTSWLHGSANEANNDSSMGQLSHIHMLPSLMDNTGKNMVPPMIVTVRSRASADSSYGTAQSIIDRWEATEQRQNVHSGFEQLGGRRNSVSSDIPTTMKLKKLDPIVIHKVVIEFQTMQFGKVLVLTMSDGSVEYRDRFTFDEIYTGEDLERVMNLRQVGWTFADDGPCQQVAFSPTFCSMVQLGDDGKVRWSKLHYPSGDIGNAMHEASIAGLAVTASSSMWYMSNYDDLLAIVQPFTFKKRFTHDWICELIRILKIQVDYSEEMHHDSLMRNAPLQSCLSIMNSLGFRGEARRRSFQSKFATIDVNIRNVVILITLASNTPMTVREKMSPLDEHEVVDALTGCARWSLELLSWLTDSLFELMNNKEFTSRLVPQRFSEVTAYLHEHNNVALHLLLSSCSRSFFSALCRRIAHLEALSNKIIDFYRKQTTEQAGGGKPSPQLRQAYERMHQVTTASLVSATEFEKLLNVLGSDIRQAYQQFLPNLVKQGANAPQGKQIDVAIKTTQIQFETAMLLGASPPLPFLPVIKKLFSKGLPALRDQTDPAQLFFADFELLEVQDDDYSLAARSSKGTYVDLFKRVELRQSTSGPQWRRCTRCASVMEDVYASRPGFTFVMSQQRKSELSDVLSEYDDLISEGSDIPADAARDGTPTNAPDDSSDGIESLYADNINRNPSPPPPMFAPKPTPPHLKLSKVDIPASDHTQRHSNTESSASSETAPLAASPHINKPLPKSPGQASPFASLFGWGQASPSATDFSSIPSPLSPTRNGLTNDALRTNRSLSNHKAANAAQANPINYCESYLSTPPPSQSLSSIQVEEMEEELKAISSELAASIRREMDLEDLVDRLQDQANNPQAPSKRTSDYFSDSGYSSAKVSEYDQSREEIEKIQRRSEQEKATIRLELSNKLQDERSKRKALDQQIKELAEKASQMDLAHMNNLDASDRVRDLENTCEDLRRRLSDERQSKSNFEDLLAALKSELQDACNERDNLREEVVPQLRARVEGLESEAAEYANLTYESTKMQQQLQSLQQENTSLRNSQSGPPEGFRLSGLARSNSVAASSFRPRGPPPSSGLSRSGSVKNVQTESREQLAERLKDVEAQRDALHSALKNLLERQEFQNRENQKKIRILETERQRLLSENPKKAGFEKDIKSLRTEINVLRRRAEDALEQKWQVEKGLVGLKMDLDRAEAEIADLRSLLKEKDILIPPSIARSSGSSTGSSSDPITSESLERAYRELQDAYADSLNRLKRLEFQGGEEGSDEKTKLSLERLEKSLTAAISERDAARQQASVLQTQVASLAAIETQAVEREKSLAEELSESAHRVEQLAAQVRQQLSSNAQLRDRLAETVTRGDAERKANSERISWLQERLHELEEQLVAAQTMSEERVGRHEEELSRLRDAHSEQLRRINSGAGVGMTSAPKSPLLKAGARQVFGRTSQTMPAKSFDDEIQIKALRERVTELEKALADAENEIEKVVSKMNMAQIEVMNLQEEREGAVRETRRLQKVIEAEQAKSFEERFKTLRGVVIALLFHCALTLFSTPSGILAPEENKRLTVDDGRDWLWGRRTALYFVGLAGVCVFARDGARAWGVLPAAVLDGARADAVHLLASFLVLGTTEALRQDDFETEAAGMDMLYRDTWRRPQDYSAWASMSMAIAGTSSLMLVLSLPAWLATGR</sequence>
<comment type="similarity">
    <text evidence="3 15">Belongs to the Mediator complex subunit 16 family.</text>
</comment>
<comment type="function">
    <text evidence="15">Component of the Mediator complex, a coactivator involved in the regulated transcription of nearly all RNA polymerase II-dependent genes. Mediator functions as a bridge to convey information from gene-specific regulatory proteins to the basal RNA polymerase II transcription machinery. Mediator is recruited to promoters by direct interactions with regulatory proteins and serves as a scaffold for the assembly of a functional preinitiation complex with RNA polymerase II and the general transcription factors.</text>
</comment>
<accession>A0AB34G3U5</accession>
<keyword evidence="16" id="KW-0175">Coiled coil</keyword>
<evidence type="ECO:0000256" key="11">
    <source>
        <dbReference type="ARBA" id="ARBA00023163"/>
    </source>
</evidence>
<feature type="transmembrane region" description="Helical" evidence="18">
    <location>
        <begin position="411"/>
        <end position="430"/>
    </location>
</feature>
<feature type="transmembrane region" description="Helical" evidence="18">
    <location>
        <begin position="216"/>
        <end position="236"/>
    </location>
</feature>
<keyword evidence="10 15" id="KW-0010">Activator</keyword>
<evidence type="ECO:0000256" key="2">
    <source>
        <dbReference type="ARBA" id="ARBA00004141"/>
    </source>
</evidence>
<feature type="transmembrane region" description="Helical" evidence="18">
    <location>
        <begin position="347"/>
        <end position="367"/>
    </location>
</feature>
<dbReference type="Pfam" id="PF24554">
    <property type="entry name" value="DUF7603"/>
    <property type="match status" value="1"/>
</dbReference>
<name>A0AB34G3U5_9HYPO</name>
<dbReference type="FunFam" id="1.20.1250.20:FF:000064">
    <property type="entry name" value="MFS allantoate transporter"/>
    <property type="match status" value="1"/>
</dbReference>
<dbReference type="SUPFAM" id="SSF103473">
    <property type="entry name" value="MFS general substrate transporter"/>
    <property type="match status" value="1"/>
</dbReference>
<gene>
    <name evidence="20" type="primary">SIN4</name>
    <name evidence="15" type="synonym">MED16</name>
    <name evidence="20" type="ORF">O9K51_00693</name>
</gene>
<evidence type="ECO:0000256" key="13">
    <source>
        <dbReference type="ARBA" id="ARBA00032015"/>
    </source>
</evidence>
<feature type="transmembrane region" description="Helical" evidence="18">
    <location>
        <begin position="2455"/>
        <end position="2481"/>
    </location>
</feature>
<organism evidence="20 21">
    <name type="scientific">Purpureocillium lavendulum</name>
    <dbReference type="NCBI Taxonomy" id="1247861"/>
    <lineage>
        <taxon>Eukaryota</taxon>
        <taxon>Fungi</taxon>
        <taxon>Dikarya</taxon>
        <taxon>Ascomycota</taxon>
        <taxon>Pezizomycotina</taxon>
        <taxon>Sordariomycetes</taxon>
        <taxon>Hypocreomycetidae</taxon>
        <taxon>Hypocreales</taxon>
        <taxon>Ophiocordycipitaceae</taxon>
        <taxon>Purpureocillium</taxon>
    </lineage>
</organism>
<feature type="domain" description="Major facilitator superfamily (MFS) profile" evidence="19">
    <location>
        <begin position="55"/>
        <end position="468"/>
    </location>
</feature>
<feature type="compositionally biased region" description="Polar residues" evidence="17">
    <location>
        <begin position="1840"/>
        <end position="1850"/>
    </location>
</feature>
<dbReference type="Proteomes" id="UP001163105">
    <property type="component" value="Unassembled WGS sequence"/>
</dbReference>
<dbReference type="GO" id="GO:0016592">
    <property type="term" value="C:mediator complex"/>
    <property type="evidence" value="ECO:0007669"/>
    <property type="project" value="InterPro"/>
</dbReference>
<dbReference type="InterPro" id="IPR056023">
    <property type="entry name" value="DUF7603"/>
</dbReference>
<dbReference type="GO" id="GO:0022857">
    <property type="term" value="F:transmembrane transporter activity"/>
    <property type="evidence" value="ECO:0007669"/>
    <property type="project" value="InterPro"/>
</dbReference>
<evidence type="ECO:0000256" key="3">
    <source>
        <dbReference type="ARBA" id="ARBA00006543"/>
    </source>
</evidence>
<feature type="coiled-coil region" evidence="16">
    <location>
        <begin position="2261"/>
        <end position="2316"/>
    </location>
</feature>
<keyword evidence="21" id="KW-1185">Reference proteome</keyword>
<feature type="region of interest" description="Disordered" evidence="17">
    <location>
        <begin position="1447"/>
        <end position="1581"/>
    </location>
</feature>
<dbReference type="Gene3D" id="1.20.1250.20">
    <property type="entry name" value="MFS general substrate transporter like domains"/>
    <property type="match status" value="1"/>
</dbReference>